<dbReference type="RefSeq" id="WP_229819420.1">
    <property type="nucleotide sequence ID" value="NZ_BNCI01000002.1"/>
</dbReference>
<dbReference type="AlphaFoldDB" id="A0A919AY30"/>
<gene>
    <name evidence="3" type="ORF">GCM10017044_25350</name>
</gene>
<dbReference type="Gene3D" id="1.10.1660.10">
    <property type="match status" value="1"/>
</dbReference>
<dbReference type="PROSITE" id="PS50937">
    <property type="entry name" value="HTH_MERR_2"/>
    <property type="match status" value="1"/>
</dbReference>
<proteinExistence type="predicted"/>
<name>A0A919AY30_9PROT</name>
<dbReference type="CDD" id="cd04765">
    <property type="entry name" value="HTH_MlrA-like_sg2"/>
    <property type="match status" value="1"/>
</dbReference>
<dbReference type="SUPFAM" id="SSF46955">
    <property type="entry name" value="Putative DNA-binding domain"/>
    <property type="match status" value="1"/>
</dbReference>
<dbReference type="EMBL" id="BNCI01000002">
    <property type="protein sequence ID" value="GHF29030.1"/>
    <property type="molecule type" value="Genomic_DNA"/>
</dbReference>
<dbReference type="Pfam" id="PF13411">
    <property type="entry name" value="MerR_1"/>
    <property type="match status" value="1"/>
</dbReference>
<feature type="region of interest" description="Disordered" evidence="1">
    <location>
        <begin position="167"/>
        <end position="196"/>
    </location>
</feature>
<protein>
    <recommendedName>
        <fullName evidence="2">HTH merR-type domain-containing protein</fullName>
    </recommendedName>
</protein>
<comment type="caution">
    <text evidence="3">The sequence shown here is derived from an EMBL/GenBank/DDBJ whole genome shotgun (WGS) entry which is preliminary data.</text>
</comment>
<evidence type="ECO:0000313" key="3">
    <source>
        <dbReference type="EMBL" id="GHF29030.1"/>
    </source>
</evidence>
<dbReference type="SMART" id="SM00422">
    <property type="entry name" value="HTH_MERR"/>
    <property type="match status" value="1"/>
</dbReference>
<organism evidence="3 4">
    <name type="scientific">Kordiimonas sediminis</name>
    <dbReference type="NCBI Taxonomy" id="1735581"/>
    <lineage>
        <taxon>Bacteria</taxon>
        <taxon>Pseudomonadati</taxon>
        <taxon>Pseudomonadota</taxon>
        <taxon>Alphaproteobacteria</taxon>
        <taxon>Kordiimonadales</taxon>
        <taxon>Kordiimonadaceae</taxon>
        <taxon>Kordiimonas</taxon>
    </lineage>
</organism>
<dbReference type="GO" id="GO:0003677">
    <property type="term" value="F:DNA binding"/>
    <property type="evidence" value="ECO:0007669"/>
    <property type="project" value="InterPro"/>
</dbReference>
<sequence>MSDQSDTQATDRSGKAREAFRTISEVADQLDLPQHVLRFWESKFSQVRPLKRGGNRRYYRPEDVRLLVAIKHLLHGEGYTIRGVQKLFKEQGLKATIAQALDEPLDADALKRVQGVKAAPSLMEANYSPGGEAVGKKQILESPTVQSAHTYGSRHEDTLAPAPSVTEHGIAQDVAGQYSQESPSQDSASQEKKKELSDLLKELRSIRSELT</sequence>
<feature type="compositionally biased region" description="Polar residues" evidence="1">
    <location>
        <begin position="177"/>
        <end position="188"/>
    </location>
</feature>
<dbReference type="Proteomes" id="UP000630923">
    <property type="component" value="Unassembled WGS sequence"/>
</dbReference>
<keyword evidence="4" id="KW-1185">Reference proteome</keyword>
<dbReference type="InterPro" id="IPR000551">
    <property type="entry name" value="MerR-type_HTH_dom"/>
</dbReference>
<evidence type="ECO:0000313" key="4">
    <source>
        <dbReference type="Proteomes" id="UP000630923"/>
    </source>
</evidence>
<dbReference type="GO" id="GO:0006355">
    <property type="term" value="P:regulation of DNA-templated transcription"/>
    <property type="evidence" value="ECO:0007669"/>
    <property type="project" value="InterPro"/>
</dbReference>
<reference evidence="3" key="1">
    <citation type="journal article" date="2014" name="Int. J. Syst. Evol. Microbiol.">
        <title>Complete genome sequence of Corynebacterium casei LMG S-19264T (=DSM 44701T), isolated from a smear-ripened cheese.</title>
        <authorList>
            <consortium name="US DOE Joint Genome Institute (JGI-PGF)"/>
            <person name="Walter F."/>
            <person name="Albersmeier A."/>
            <person name="Kalinowski J."/>
            <person name="Ruckert C."/>
        </authorList>
    </citation>
    <scope>NUCLEOTIDE SEQUENCE</scope>
    <source>
        <strain evidence="3">KCTC 42590</strain>
    </source>
</reference>
<reference evidence="3" key="2">
    <citation type="submission" date="2020-09" db="EMBL/GenBank/DDBJ databases">
        <authorList>
            <person name="Sun Q."/>
            <person name="Kim S."/>
        </authorList>
    </citation>
    <scope>NUCLEOTIDE SEQUENCE</scope>
    <source>
        <strain evidence="3">KCTC 42590</strain>
    </source>
</reference>
<accession>A0A919AY30</accession>
<feature type="domain" description="HTH merR-type" evidence="2">
    <location>
        <begin position="22"/>
        <end position="90"/>
    </location>
</feature>
<evidence type="ECO:0000259" key="2">
    <source>
        <dbReference type="PROSITE" id="PS50937"/>
    </source>
</evidence>
<evidence type="ECO:0000256" key="1">
    <source>
        <dbReference type="SAM" id="MobiDB-lite"/>
    </source>
</evidence>
<dbReference type="InterPro" id="IPR009061">
    <property type="entry name" value="DNA-bd_dom_put_sf"/>
</dbReference>